<name>A0A8S1JCN8_9CHLO</name>
<accession>A0A8S1JCN8</accession>
<dbReference type="Proteomes" id="UP000708148">
    <property type="component" value="Unassembled WGS sequence"/>
</dbReference>
<keyword evidence="2" id="KW-1185">Reference proteome</keyword>
<dbReference type="EMBL" id="CAJHUC010002959">
    <property type="protein sequence ID" value="CAD7704826.1"/>
    <property type="molecule type" value="Genomic_DNA"/>
</dbReference>
<evidence type="ECO:0000313" key="1">
    <source>
        <dbReference type="EMBL" id="CAD7704826.1"/>
    </source>
</evidence>
<proteinExistence type="predicted"/>
<organism evidence="1 2">
    <name type="scientific">Ostreobium quekettii</name>
    <dbReference type="NCBI Taxonomy" id="121088"/>
    <lineage>
        <taxon>Eukaryota</taxon>
        <taxon>Viridiplantae</taxon>
        <taxon>Chlorophyta</taxon>
        <taxon>core chlorophytes</taxon>
        <taxon>Ulvophyceae</taxon>
        <taxon>TCBD clade</taxon>
        <taxon>Bryopsidales</taxon>
        <taxon>Ostreobineae</taxon>
        <taxon>Ostreobiaceae</taxon>
        <taxon>Ostreobium</taxon>
    </lineage>
</organism>
<gene>
    <name evidence="1" type="ORF">OSTQU699_LOCUS10181</name>
</gene>
<evidence type="ECO:0000313" key="2">
    <source>
        <dbReference type="Proteomes" id="UP000708148"/>
    </source>
</evidence>
<protein>
    <submittedName>
        <fullName evidence="1">Uncharacterized protein</fullName>
    </submittedName>
</protein>
<dbReference type="AlphaFoldDB" id="A0A8S1JCN8"/>
<sequence length="104" mass="10786">MTVAGPGLGSAAVRVLAVGQTLWDRGVDDFLHSTEENLVDFGWRDTELAVACAGRHAAAESHGTAVGGVLCPGCDREGGAHDPLSQCDRHGLHCLPEPCGLLKV</sequence>
<comment type="caution">
    <text evidence="1">The sequence shown here is derived from an EMBL/GenBank/DDBJ whole genome shotgun (WGS) entry which is preliminary data.</text>
</comment>
<reference evidence="1" key="1">
    <citation type="submission" date="2020-12" db="EMBL/GenBank/DDBJ databases">
        <authorList>
            <person name="Iha C."/>
        </authorList>
    </citation>
    <scope>NUCLEOTIDE SEQUENCE</scope>
</reference>